<proteinExistence type="predicted"/>
<evidence type="ECO:0000313" key="1">
    <source>
        <dbReference type="EMBL" id="MBB3121073.1"/>
    </source>
</evidence>
<sequence length="106" mass="11784">MRILSDSELNFVAGGYVDNGEWPDQRTQEFYTSIADSCFDSYIYNSKEGVIYGRVTVQSAASVAEVLKSISDAFPKGEAECKVKVTGGTEKPMEWEIDCKAKIVRK</sequence>
<protein>
    <submittedName>
        <fullName evidence="1">Uncharacterized protein</fullName>
    </submittedName>
</protein>
<dbReference type="AlphaFoldDB" id="A0A7W5FWA8"/>
<gene>
    <name evidence="1" type="ORF">FHS03_004146</name>
</gene>
<dbReference type="RefSeq" id="WP_183442811.1">
    <property type="nucleotide sequence ID" value="NZ_JACHXD010000013.1"/>
</dbReference>
<accession>A0A7W5FWA8</accession>
<dbReference type="Proteomes" id="UP000541535">
    <property type="component" value="Unassembled WGS sequence"/>
</dbReference>
<evidence type="ECO:0000313" key="2">
    <source>
        <dbReference type="Proteomes" id="UP000541535"/>
    </source>
</evidence>
<name>A0A7W5FWA8_9BURK</name>
<organism evidence="1 2">
    <name type="scientific">Pseudoduganella violacea</name>
    <dbReference type="NCBI Taxonomy" id="1715466"/>
    <lineage>
        <taxon>Bacteria</taxon>
        <taxon>Pseudomonadati</taxon>
        <taxon>Pseudomonadota</taxon>
        <taxon>Betaproteobacteria</taxon>
        <taxon>Burkholderiales</taxon>
        <taxon>Oxalobacteraceae</taxon>
        <taxon>Telluria group</taxon>
        <taxon>Pseudoduganella</taxon>
    </lineage>
</organism>
<keyword evidence="2" id="KW-1185">Reference proteome</keyword>
<dbReference type="EMBL" id="JACHXD010000013">
    <property type="protein sequence ID" value="MBB3121073.1"/>
    <property type="molecule type" value="Genomic_DNA"/>
</dbReference>
<reference evidence="1 2" key="1">
    <citation type="submission" date="2020-08" db="EMBL/GenBank/DDBJ databases">
        <title>Genomic Encyclopedia of Type Strains, Phase III (KMG-III): the genomes of soil and plant-associated and newly described type strains.</title>
        <authorList>
            <person name="Whitman W."/>
        </authorList>
    </citation>
    <scope>NUCLEOTIDE SEQUENCE [LARGE SCALE GENOMIC DNA]</scope>
    <source>
        <strain evidence="1 2">CECT 8897</strain>
    </source>
</reference>
<comment type="caution">
    <text evidence="1">The sequence shown here is derived from an EMBL/GenBank/DDBJ whole genome shotgun (WGS) entry which is preliminary data.</text>
</comment>